<dbReference type="AlphaFoldDB" id="A0A840THJ7"/>
<protein>
    <submittedName>
        <fullName evidence="2">Uncharacterized protein</fullName>
    </submittedName>
</protein>
<comment type="caution">
    <text evidence="2">The sequence shown here is derived from an EMBL/GenBank/DDBJ whole genome shotgun (WGS) entry which is preliminary data.</text>
</comment>
<dbReference type="RefSeq" id="WP_184171379.1">
    <property type="nucleotide sequence ID" value="NZ_JACHGF010000001.1"/>
</dbReference>
<gene>
    <name evidence="2" type="ORF">HNQ92_000862</name>
</gene>
<dbReference type="Proteomes" id="UP000557307">
    <property type="component" value="Unassembled WGS sequence"/>
</dbReference>
<proteinExistence type="predicted"/>
<dbReference type="EMBL" id="JACHGF010000001">
    <property type="protein sequence ID" value="MBB5282741.1"/>
    <property type="molecule type" value="Genomic_DNA"/>
</dbReference>
<sequence length="80" mass="8899">MKPQEEQPEEHIEGGTPSPSGRTDAQKHTDDADKSSEVLDQEAIDKSEENNMTKHKGYNETPDGVPVKTKKKEGTDTRSF</sequence>
<feature type="compositionally biased region" description="Basic and acidic residues" evidence="1">
    <location>
        <begin position="24"/>
        <end position="52"/>
    </location>
</feature>
<organism evidence="2 3">
    <name type="scientific">Rhabdobacter roseus</name>
    <dbReference type="NCBI Taxonomy" id="1655419"/>
    <lineage>
        <taxon>Bacteria</taxon>
        <taxon>Pseudomonadati</taxon>
        <taxon>Bacteroidota</taxon>
        <taxon>Cytophagia</taxon>
        <taxon>Cytophagales</taxon>
        <taxon>Cytophagaceae</taxon>
        <taxon>Rhabdobacter</taxon>
    </lineage>
</organism>
<feature type="region of interest" description="Disordered" evidence="1">
    <location>
        <begin position="1"/>
        <end position="80"/>
    </location>
</feature>
<evidence type="ECO:0000313" key="3">
    <source>
        <dbReference type="Proteomes" id="UP000557307"/>
    </source>
</evidence>
<reference evidence="2 3" key="1">
    <citation type="submission" date="2020-08" db="EMBL/GenBank/DDBJ databases">
        <title>Genomic Encyclopedia of Type Strains, Phase IV (KMG-IV): sequencing the most valuable type-strain genomes for metagenomic binning, comparative biology and taxonomic classification.</title>
        <authorList>
            <person name="Goeker M."/>
        </authorList>
    </citation>
    <scope>NUCLEOTIDE SEQUENCE [LARGE SCALE GENOMIC DNA]</scope>
    <source>
        <strain evidence="2 3">DSM 105074</strain>
    </source>
</reference>
<name>A0A840THJ7_9BACT</name>
<keyword evidence="3" id="KW-1185">Reference proteome</keyword>
<evidence type="ECO:0000256" key="1">
    <source>
        <dbReference type="SAM" id="MobiDB-lite"/>
    </source>
</evidence>
<accession>A0A840THJ7</accession>
<evidence type="ECO:0000313" key="2">
    <source>
        <dbReference type="EMBL" id="MBB5282741.1"/>
    </source>
</evidence>